<dbReference type="GO" id="GO:0022857">
    <property type="term" value="F:transmembrane transporter activity"/>
    <property type="evidence" value="ECO:0007669"/>
    <property type="project" value="InterPro"/>
</dbReference>
<dbReference type="InParanoid" id="A0A161TEV4"/>
<feature type="compositionally biased region" description="Basic and acidic residues" evidence="3">
    <location>
        <begin position="18"/>
        <end position="31"/>
    </location>
</feature>
<feature type="domain" description="Major facilitator superfamily (MFS) profile" evidence="5">
    <location>
        <begin position="260"/>
        <end position="447"/>
    </location>
</feature>
<comment type="similarity">
    <text evidence="2">Belongs to the major facilitator superfamily. Monocarboxylate porter (TC 2.A.1.13) family.</text>
</comment>
<dbReference type="EMBL" id="KV407456">
    <property type="protein sequence ID" value="KZF24487.1"/>
    <property type="molecule type" value="Genomic_DNA"/>
</dbReference>
<organism evidence="6 7">
    <name type="scientific">Xylona heveae (strain CBS 132557 / TC161)</name>
    <dbReference type="NCBI Taxonomy" id="1328760"/>
    <lineage>
        <taxon>Eukaryota</taxon>
        <taxon>Fungi</taxon>
        <taxon>Dikarya</taxon>
        <taxon>Ascomycota</taxon>
        <taxon>Pezizomycotina</taxon>
        <taxon>Xylonomycetes</taxon>
        <taxon>Xylonales</taxon>
        <taxon>Xylonaceae</taxon>
        <taxon>Xylona</taxon>
    </lineage>
</organism>
<dbReference type="Gene3D" id="1.20.1250.20">
    <property type="entry name" value="MFS general substrate transporter like domains"/>
    <property type="match status" value="2"/>
</dbReference>
<feature type="transmembrane region" description="Helical" evidence="4">
    <location>
        <begin position="350"/>
        <end position="370"/>
    </location>
</feature>
<dbReference type="InterPro" id="IPR050327">
    <property type="entry name" value="Proton-linked_MCT"/>
</dbReference>
<feature type="transmembrane region" description="Helical" evidence="4">
    <location>
        <begin position="260"/>
        <end position="283"/>
    </location>
</feature>
<feature type="transmembrane region" description="Helical" evidence="4">
    <location>
        <begin position="58"/>
        <end position="79"/>
    </location>
</feature>
<dbReference type="GeneID" id="28895335"/>
<protein>
    <submittedName>
        <fullName evidence="6">Putative monocarboxylate transporter</fullName>
    </submittedName>
</protein>
<dbReference type="InterPro" id="IPR036259">
    <property type="entry name" value="MFS_trans_sf"/>
</dbReference>
<gene>
    <name evidence="6" type="ORF">L228DRAFT_218915</name>
</gene>
<evidence type="ECO:0000256" key="2">
    <source>
        <dbReference type="ARBA" id="ARBA00006727"/>
    </source>
</evidence>
<feature type="compositionally biased region" description="Low complexity" evidence="3">
    <location>
        <begin position="32"/>
        <end position="47"/>
    </location>
</feature>
<dbReference type="Proteomes" id="UP000076632">
    <property type="component" value="Unassembled WGS sequence"/>
</dbReference>
<feature type="transmembrane region" description="Helical" evidence="4">
    <location>
        <begin position="324"/>
        <end position="344"/>
    </location>
</feature>
<dbReference type="RefSeq" id="XP_018190042.1">
    <property type="nucleotide sequence ID" value="XM_018330198.1"/>
</dbReference>
<evidence type="ECO:0000259" key="5">
    <source>
        <dbReference type="PROSITE" id="PS50850"/>
    </source>
</evidence>
<proteinExistence type="inferred from homology"/>
<accession>A0A161TEV4</accession>
<dbReference type="CDD" id="cd17352">
    <property type="entry name" value="MFS_MCT_SLC16"/>
    <property type="match status" value="1"/>
</dbReference>
<dbReference type="AlphaFoldDB" id="A0A161TEV4"/>
<evidence type="ECO:0000256" key="4">
    <source>
        <dbReference type="SAM" id="Phobius"/>
    </source>
</evidence>
<keyword evidence="4" id="KW-0472">Membrane</keyword>
<dbReference type="OMA" id="ITFCWIR"/>
<keyword evidence="4" id="KW-0812">Transmembrane</keyword>
<feature type="transmembrane region" description="Helical" evidence="4">
    <location>
        <begin position="382"/>
        <end position="403"/>
    </location>
</feature>
<feature type="transmembrane region" description="Helical" evidence="4">
    <location>
        <begin position="150"/>
        <end position="173"/>
    </location>
</feature>
<feature type="transmembrane region" description="Helical" evidence="4">
    <location>
        <begin position="185"/>
        <end position="206"/>
    </location>
</feature>
<dbReference type="GO" id="GO:0016020">
    <property type="term" value="C:membrane"/>
    <property type="evidence" value="ECO:0007669"/>
    <property type="project" value="UniProtKB-SubCell"/>
</dbReference>
<feature type="transmembrane region" description="Helical" evidence="4">
    <location>
        <begin position="218"/>
        <end position="239"/>
    </location>
</feature>
<feature type="region of interest" description="Disordered" evidence="3">
    <location>
        <begin position="1"/>
        <end position="52"/>
    </location>
</feature>
<dbReference type="PROSITE" id="PS50850">
    <property type="entry name" value="MFS"/>
    <property type="match status" value="1"/>
</dbReference>
<evidence type="ECO:0000313" key="6">
    <source>
        <dbReference type="EMBL" id="KZF24487.1"/>
    </source>
</evidence>
<evidence type="ECO:0000256" key="3">
    <source>
        <dbReference type="SAM" id="MobiDB-lite"/>
    </source>
</evidence>
<feature type="transmembrane region" description="Helical" evidence="4">
    <location>
        <begin position="295"/>
        <end position="312"/>
    </location>
</feature>
<dbReference type="Pfam" id="PF07690">
    <property type="entry name" value="MFS_1"/>
    <property type="match status" value="1"/>
</dbReference>
<comment type="subcellular location">
    <subcellularLocation>
        <location evidence="1">Membrane</location>
        <topology evidence="1">Multi-pass membrane protein</topology>
    </subcellularLocation>
</comment>
<sequence>MTAHEAESNTAGTPPTELDERANTDLEKEAPGRSSSESSPGPRPTTSQREPPNGGVRAWLVVVGATASQICTFGYIQSFGIYEQYYQANQLKHETPSNISWIGSLQLCLLFLLGMVSGPLFDRYGARVVLIPSSIIMVFSAMMTSLCKEYYQFILAQGILSGFASGMIFTPVVSAVGQYFTTRRALAMGTVVSGSSLGGVIFPAALNRLFNNSTVGFGWAQRIVGFIMLPLLIFTCLTVKEFSPHRQGAIFLPKAFKSGPYIFANIGFFTTLLGMYTPIFFLVTYAVSHGASVPMAMYMVCILNAASFIGRTSSGYFADKFGRYNAMVVSTIAAAILEFCWIATHNNAGIIMFAIVFGVLTGAVVSLYSPCIAEVTPNRSDIGTYLGMGMAFSSLAGLTGSPINGAMIEHYGDYWQAAVFSGMMTVAGAIANTIARFWLDKRVFVKV</sequence>
<dbReference type="PANTHER" id="PTHR11360">
    <property type="entry name" value="MONOCARBOXYLATE TRANSPORTER"/>
    <property type="match status" value="1"/>
</dbReference>
<dbReference type="OrthoDB" id="6499973at2759"/>
<keyword evidence="4" id="KW-1133">Transmembrane helix</keyword>
<name>A0A161TEV4_XYLHT</name>
<evidence type="ECO:0000256" key="1">
    <source>
        <dbReference type="ARBA" id="ARBA00004141"/>
    </source>
</evidence>
<dbReference type="InterPro" id="IPR020846">
    <property type="entry name" value="MFS_dom"/>
</dbReference>
<feature type="transmembrane region" description="Helical" evidence="4">
    <location>
        <begin position="415"/>
        <end position="439"/>
    </location>
</feature>
<keyword evidence="7" id="KW-1185">Reference proteome</keyword>
<dbReference type="PANTHER" id="PTHR11360:SF281">
    <property type="entry name" value="ASPYRIDONES EFFLUX PROTEIN APDF-RELATED"/>
    <property type="match status" value="1"/>
</dbReference>
<dbReference type="InterPro" id="IPR011701">
    <property type="entry name" value="MFS"/>
</dbReference>
<dbReference type="SUPFAM" id="SSF103473">
    <property type="entry name" value="MFS general substrate transporter"/>
    <property type="match status" value="1"/>
</dbReference>
<feature type="transmembrane region" description="Helical" evidence="4">
    <location>
        <begin position="124"/>
        <end position="144"/>
    </location>
</feature>
<feature type="transmembrane region" description="Helical" evidence="4">
    <location>
        <begin position="99"/>
        <end position="117"/>
    </location>
</feature>
<reference evidence="6 7" key="1">
    <citation type="journal article" date="2016" name="Fungal Biol.">
        <title>The genome of Xylona heveae provides a window into fungal endophytism.</title>
        <authorList>
            <person name="Gazis R."/>
            <person name="Kuo A."/>
            <person name="Riley R."/>
            <person name="LaButti K."/>
            <person name="Lipzen A."/>
            <person name="Lin J."/>
            <person name="Amirebrahimi M."/>
            <person name="Hesse C.N."/>
            <person name="Spatafora J.W."/>
            <person name="Henrissat B."/>
            <person name="Hainaut M."/>
            <person name="Grigoriev I.V."/>
            <person name="Hibbett D.S."/>
        </authorList>
    </citation>
    <scope>NUCLEOTIDE SEQUENCE [LARGE SCALE GENOMIC DNA]</scope>
    <source>
        <strain evidence="6 7">TC161</strain>
    </source>
</reference>
<evidence type="ECO:0000313" key="7">
    <source>
        <dbReference type="Proteomes" id="UP000076632"/>
    </source>
</evidence>